<dbReference type="PANTHER" id="PTHR23100:SF0">
    <property type="entry name" value="ARGININE BIOSYNTHESIS BIFUNCTIONAL PROTEIN ARGJ, MITOCHONDRIAL"/>
    <property type="match status" value="1"/>
</dbReference>
<evidence type="ECO:0000256" key="1">
    <source>
        <dbReference type="ARBA" id="ARBA00006774"/>
    </source>
</evidence>
<dbReference type="HAMAP" id="MF_01106">
    <property type="entry name" value="ArgJ"/>
    <property type="match status" value="1"/>
</dbReference>
<dbReference type="CDD" id="cd02152">
    <property type="entry name" value="OAT"/>
    <property type="match status" value="1"/>
</dbReference>
<keyword evidence="5 9" id="KW-0808">Transferase</keyword>
<feature type="site" description="Involved in the stabilization of negative charge on the oxyanion by the formation of the oxyanion hole" evidence="9">
    <location>
        <position position="116"/>
    </location>
</feature>
<keyword evidence="3 9" id="KW-0055">Arginine biosynthesis</keyword>
<dbReference type="GO" id="GO:0006526">
    <property type="term" value="P:L-arginine biosynthetic process"/>
    <property type="evidence" value="ECO:0007669"/>
    <property type="project" value="UniProtKB-UniRule"/>
</dbReference>
<comment type="function">
    <text evidence="9">Catalyzes two activities which are involved in the cyclic version of arginine biosynthesis: the synthesis of N-acetylglutamate from glutamate and acetyl-CoA as the acetyl donor, and of ornithine by transacetylation between N(2)-acetylornithine and glutamate.</text>
</comment>
<evidence type="ECO:0000256" key="4">
    <source>
        <dbReference type="ARBA" id="ARBA00022605"/>
    </source>
</evidence>
<evidence type="ECO:0000256" key="3">
    <source>
        <dbReference type="ARBA" id="ARBA00022571"/>
    </source>
</evidence>
<evidence type="ECO:0000256" key="5">
    <source>
        <dbReference type="ARBA" id="ARBA00022679"/>
    </source>
</evidence>
<sequence length="402" mass="42531">MAVNLTAPTELLPIAGVRLASVNAGIRYKNRNDVLLMELAEGSTTAAVFTQNAFCAAPVWICREHLAVDTPRYLLINAGNANAGTGELGMHAARTSSEQVAKLAGCRAQQVLPFSTGVIGMQLPVEKIDAALPEAFAKLDADAWLEASRTIMTTDTVAKAISKQLSVDGKTITITGIAKGAGMIHPNMATMLAYVATDAQVDASTLQTCLNAVVDETFNCITVDGDTSTNDSLVLVATGQSAIAIEGANVAAFQAALQEVCLYLAQAIIRDGEGATKFISVQVQGASTREEAHIVGNTVALSPLVKTALFASDPNWGRILAAVGRSPIENLDVSQVTIWLGDTLLIQQGEPAPTYREELGQAEMKPAEITIRIDLGRGNASATVWTCDFSYDYVKINAEYRS</sequence>
<dbReference type="EC" id="2.3.1.1" evidence="9"/>
<keyword evidence="6 9" id="KW-0068">Autocatalytic cleavage</keyword>
<keyword evidence="9" id="KW-0511">Multifunctional enzyme</keyword>
<evidence type="ECO:0000256" key="7">
    <source>
        <dbReference type="ARBA" id="ARBA00023315"/>
    </source>
</evidence>
<evidence type="ECO:0000313" key="10">
    <source>
        <dbReference type="EMBL" id="WGZ91187.1"/>
    </source>
</evidence>
<dbReference type="PANTHER" id="PTHR23100">
    <property type="entry name" value="ARGININE BIOSYNTHESIS BIFUNCTIONAL PROTEIN ARGJ"/>
    <property type="match status" value="1"/>
</dbReference>
<dbReference type="Gene3D" id="3.60.70.12">
    <property type="entry name" value="L-amino peptidase D-ALA esterase/amidase"/>
    <property type="match status" value="1"/>
</dbReference>
<comment type="catalytic activity">
    <reaction evidence="9">
        <text>L-glutamate + acetyl-CoA = N-acetyl-L-glutamate + CoA + H(+)</text>
        <dbReference type="Rhea" id="RHEA:24292"/>
        <dbReference type="ChEBI" id="CHEBI:15378"/>
        <dbReference type="ChEBI" id="CHEBI:29985"/>
        <dbReference type="ChEBI" id="CHEBI:44337"/>
        <dbReference type="ChEBI" id="CHEBI:57287"/>
        <dbReference type="ChEBI" id="CHEBI:57288"/>
        <dbReference type="EC" id="2.3.1.1"/>
    </reaction>
</comment>
<feature type="chain" id="PRO_5041506022" description="Arginine biosynthesis bifunctional protein ArgJ beta chain" evidence="9">
    <location>
        <begin position="190"/>
        <end position="402"/>
    </location>
</feature>
<evidence type="ECO:0000256" key="2">
    <source>
        <dbReference type="ARBA" id="ARBA00011475"/>
    </source>
</evidence>
<feature type="binding site" evidence="9">
    <location>
        <position position="397"/>
    </location>
    <ligand>
        <name>substrate</name>
    </ligand>
</feature>
<gene>
    <name evidence="9 10" type="primary">argJ</name>
    <name evidence="10" type="ORF">QJT80_01655</name>
</gene>
<comment type="catalytic activity">
    <reaction evidence="8 9">
        <text>N(2)-acetyl-L-ornithine + L-glutamate = N-acetyl-L-glutamate + L-ornithine</text>
        <dbReference type="Rhea" id="RHEA:15349"/>
        <dbReference type="ChEBI" id="CHEBI:29985"/>
        <dbReference type="ChEBI" id="CHEBI:44337"/>
        <dbReference type="ChEBI" id="CHEBI:46911"/>
        <dbReference type="ChEBI" id="CHEBI:57805"/>
        <dbReference type="EC" id="2.3.1.35"/>
    </reaction>
</comment>
<dbReference type="GO" id="GO:0004042">
    <property type="term" value="F:L-glutamate N-acetyltransferase activity"/>
    <property type="evidence" value="ECO:0007669"/>
    <property type="project" value="UniProtKB-UniRule"/>
</dbReference>
<feature type="binding site" evidence="9">
    <location>
        <position position="179"/>
    </location>
    <ligand>
        <name>substrate</name>
    </ligand>
</feature>
<feature type="binding site" evidence="9">
    <location>
        <position position="190"/>
    </location>
    <ligand>
        <name>substrate</name>
    </ligand>
</feature>
<evidence type="ECO:0000256" key="6">
    <source>
        <dbReference type="ARBA" id="ARBA00022813"/>
    </source>
</evidence>
<reference evidence="10" key="2">
    <citation type="submission" date="2023-04" db="EMBL/GenBank/DDBJ databases">
        <authorList>
            <person name="Beletskiy A.V."/>
            <person name="Mardanov A.V."/>
            <person name="Ravin N.V."/>
        </authorList>
    </citation>
    <scope>NUCLEOTIDE SEQUENCE</scope>
    <source>
        <strain evidence="10">GKL-01</strain>
    </source>
</reference>
<protein>
    <recommendedName>
        <fullName evidence="9">Arginine biosynthesis bifunctional protein ArgJ</fullName>
    </recommendedName>
    <domain>
        <recommendedName>
            <fullName evidence="9">Glutamate N-acetyltransferase</fullName>
            <ecNumber evidence="9">2.3.1.35</ecNumber>
        </recommendedName>
        <alternativeName>
            <fullName evidence="9">Ornithine acetyltransferase</fullName>
            <shortName evidence="9">OATase</shortName>
        </alternativeName>
        <alternativeName>
            <fullName evidence="9">Ornithine transacetylase</fullName>
        </alternativeName>
    </domain>
    <domain>
        <recommendedName>
            <fullName evidence="9">Amino-acid acetyltransferase</fullName>
            <ecNumber evidence="9">2.3.1.1</ecNumber>
        </recommendedName>
        <alternativeName>
            <fullName evidence="9">N-acetylglutamate synthase</fullName>
            <shortName evidence="9">AGSase</shortName>
        </alternativeName>
    </domain>
    <component>
        <recommendedName>
            <fullName evidence="9">Arginine biosynthesis bifunctional protein ArgJ alpha chain</fullName>
        </recommendedName>
    </component>
    <component>
        <recommendedName>
            <fullName evidence="9">Arginine biosynthesis bifunctional protein ArgJ beta chain</fullName>
        </recommendedName>
    </component>
</protein>
<feature type="site" description="Involved in the stabilization of negative charge on the oxyanion by the formation of the oxyanion hole" evidence="9">
    <location>
        <position position="117"/>
    </location>
</feature>
<feature type="binding site" evidence="9">
    <location>
        <position position="402"/>
    </location>
    <ligand>
        <name>substrate</name>
    </ligand>
</feature>
<reference evidence="10" key="1">
    <citation type="journal article" date="2023" name="Int. J. Mol. Sci.">
        <title>Metagenomics Revealed a New Genus 'Candidatus Thiocaldithrix dubininis' gen. nov., sp. nov. and a New Species 'Candidatus Thiothrix putei' sp. nov. in the Family Thiotrichaceae, Some Members of Which Have Traits of Both Na+- and H+-Motive Energetics.</title>
        <authorList>
            <person name="Ravin N.V."/>
            <person name="Muntyan M.S."/>
            <person name="Smolyakov D.D."/>
            <person name="Rudenko T.S."/>
            <person name="Beletsky A.V."/>
            <person name="Mardanov A.V."/>
            <person name="Grabovich M.Y."/>
        </authorList>
    </citation>
    <scope>NUCLEOTIDE SEQUENCE</scope>
    <source>
        <strain evidence="10">GKL-01</strain>
    </source>
</reference>
<dbReference type="InterPro" id="IPR002813">
    <property type="entry name" value="Arg_biosynth_ArgJ"/>
</dbReference>
<accession>A0AA95KKB0</accession>
<proteinExistence type="inferred from homology"/>
<feature type="active site" description="Nucleophile" evidence="9">
    <location>
        <position position="190"/>
    </location>
</feature>
<dbReference type="FunFam" id="3.10.20.340:FF:000001">
    <property type="entry name" value="Arginine biosynthesis bifunctional protein ArgJ, chloroplastic"/>
    <property type="match status" value="1"/>
</dbReference>
<dbReference type="Proteomes" id="UP001300672">
    <property type="component" value="Chromosome"/>
</dbReference>
<comment type="subunit">
    <text evidence="2 9">Heterotetramer of two alpha and two beta chains.</text>
</comment>
<dbReference type="GO" id="GO:0004358">
    <property type="term" value="F:L-glutamate N-acetyltransferase activity, acting on acetyl-L-ornithine as donor"/>
    <property type="evidence" value="ECO:0007669"/>
    <property type="project" value="UniProtKB-UniRule"/>
</dbReference>
<keyword evidence="7 9" id="KW-0012">Acyltransferase</keyword>
<comment type="subcellular location">
    <subcellularLocation>
        <location evidence="9">Cytoplasm</location>
    </subcellularLocation>
</comment>
<keyword evidence="9" id="KW-0963">Cytoplasm</keyword>
<name>A0AA95KKB0_9GAMM</name>
<dbReference type="EMBL" id="CP124755">
    <property type="protein sequence ID" value="WGZ91187.1"/>
    <property type="molecule type" value="Genomic_DNA"/>
</dbReference>
<feature type="binding site" evidence="9">
    <location>
        <position position="273"/>
    </location>
    <ligand>
        <name>substrate</name>
    </ligand>
</feature>
<dbReference type="GO" id="GO:0005737">
    <property type="term" value="C:cytoplasm"/>
    <property type="evidence" value="ECO:0007669"/>
    <property type="project" value="UniProtKB-SubCell"/>
</dbReference>
<evidence type="ECO:0000256" key="8">
    <source>
        <dbReference type="ARBA" id="ARBA00049439"/>
    </source>
</evidence>
<feature type="site" description="Cleavage; by autolysis" evidence="9">
    <location>
        <begin position="189"/>
        <end position="190"/>
    </location>
</feature>
<dbReference type="GO" id="GO:0006592">
    <property type="term" value="P:ornithine biosynthetic process"/>
    <property type="evidence" value="ECO:0007669"/>
    <property type="project" value="TreeGrafter"/>
</dbReference>
<feature type="chain" id="PRO_5041506021" description="Arginine biosynthesis bifunctional protein ArgJ alpha chain" evidence="9">
    <location>
        <begin position="1"/>
        <end position="189"/>
    </location>
</feature>
<dbReference type="EC" id="2.3.1.35" evidence="9"/>
<comment type="similarity">
    <text evidence="1 9">Belongs to the ArgJ family.</text>
</comment>
<dbReference type="SUPFAM" id="SSF56266">
    <property type="entry name" value="DmpA/ArgJ-like"/>
    <property type="match status" value="1"/>
</dbReference>
<dbReference type="NCBIfam" id="NF003802">
    <property type="entry name" value="PRK05388.1"/>
    <property type="match status" value="1"/>
</dbReference>
<comment type="pathway">
    <text evidence="9">Amino-acid biosynthesis; L-arginine biosynthesis; N(2)-acetyl-L-ornithine from L-glutamate: step 1/4.</text>
</comment>
<dbReference type="NCBIfam" id="TIGR00120">
    <property type="entry name" value="ArgJ"/>
    <property type="match status" value="1"/>
</dbReference>
<dbReference type="KEGG" id="tdu:QJT80_01655"/>
<dbReference type="AlphaFoldDB" id="A0AA95KKB0"/>
<organism evidence="10">
    <name type="scientific">Candidatus Thiocaldithrix dubininis</name>
    <dbReference type="NCBI Taxonomy" id="3080823"/>
    <lineage>
        <taxon>Bacteria</taxon>
        <taxon>Pseudomonadati</taxon>
        <taxon>Pseudomonadota</taxon>
        <taxon>Gammaproteobacteria</taxon>
        <taxon>Thiotrichales</taxon>
        <taxon>Thiotrichaceae</taxon>
        <taxon>Candidatus Thiocaldithrix</taxon>
    </lineage>
</organism>
<dbReference type="Gene3D" id="3.10.20.340">
    <property type="entry name" value="ArgJ beta chain, C-terminal domain"/>
    <property type="match status" value="1"/>
</dbReference>
<dbReference type="InterPro" id="IPR016117">
    <property type="entry name" value="ArgJ-like_dom_sf"/>
</dbReference>
<comment type="pathway">
    <text evidence="9">Amino-acid biosynthesis; L-arginine biosynthesis; L-ornithine and N-acetyl-L-glutamate from L-glutamate and N(2)-acetyl-L-ornithine (cyclic): step 1/1.</text>
</comment>
<dbReference type="Pfam" id="PF01960">
    <property type="entry name" value="ArgJ"/>
    <property type="match status" value="1"/>
</dbReference>
<dbReference type="FunFam" id="3.60.70.12:FF:000001">
    <property type="entry name" value="Arginine biosynthesis bifunctional protein ArgJ, chloroplastic"/>
    <property type="match status" value="1"/>
</dbReference>
<feature type="binding site" evidence="9">
    <location>
        <position position="153"/>
    </location>
    <ligand>
        <name>substrate</name>
    </ligand>
</feature>
<evidence type="ECO:0000256" key="9">
    <source>
        <dbReference type="HAMAP-Rule" id="MF_01106"/>
    </source>
</evidence>
<keyword evidence="4 9" id="KW-0028">Amino-acid biosynthesis</keyword>
<dbReference type="InterPro" id="IPR042195">
    <property type="entry name" value="ArgJ_beta_C"/>
</dbReference>